<dbReference type="InterPro" id="IPR001872">
    <property type="entry name" value="Peptidase_A8"/>
</dbReference>
<keyword evidence="5 9" id="KW-0064">Aspartyl protease</keyword>
<organism evidence="12 13">
    <name type="scientific">Candidatus Gallimonas gallistercoris</name>
    <dbReference type="NCBI Taxonomy" id="2838602"/>
    <lineage>
        <taxon>Bacteria</taxon>
        <taxon>Bacillati</taxon>
        <taxon>Bacillota</taxon>
        <taxon>Clostridia</taxon>
        <taxon>Candidatus Gallimonas</taxon>
    </lineage>
</organism>
<evidence type="ECO:0000313" key="13">
    <source>
        <dbReference type="Proteomes" id="UP000824221"/>
    </source>
</evidence>
<proteinExistence type="inferred from homology"/>
<dbReference type="PANTHER" id="PTHR33695:SF1">
    <property type="entry name" value="LIPOPROTEIN SIGNAL PEPTIDASE"/>
    <property type="match status" value="1"/>
</dbReference>
<comment type="function">
    <text evidence="9">This protein specifically catalyzes the removal of signal peptides from prolipoproteins.</text>
</comment>
<dbReference type="AlphaFoldDB" id="A0A9D2KG58"/>
<dbReference type="EC" id="3.4.23.36" evidence="9"/>
<dbReference type="HAMAP" id="MF_00161">
    <property type="entry name" value="LspA"/>
    <property type="match status" value="1"/>
</dbReference>
<keyword evidence="3 9" id="KW-0645">Protease</keyword>
<evidence type="ECO:0000256" key="10">
    <source>
        <dbReference type="RuleBase" id="RU004181"/>
    </source>
</evidence>
<evidence type="ECO:0000313" key="12">
    <source>
        <dbReference type="EMBL" id="HJA02447.1"/>
    </source>
</evidence>
<dbReference type="EMBL" id="DXAJ01000053">
    <property type="protein sequence ID" value="HJA02447.1"/>
    <property type="molecule type" value="Genomic_DNA"/>
</dbReference>
<evidence type="ECO:0000256" key="4">
    <source>
        <dbReference type="ARBA" id="ARBA00022692"/>
    </source>
</evidence>
<comment type="caution">
    <text evidence="12">The sequence shown here is derived from an EMBL/GenBank/DDBJ whole genome shotgun (WGS) entry which is preliminary data.</text>
</comment>
<comment type="catalytic activity">
    <reaction evidence="9">
        <text>Release of signal peptides from bacterial membrane prolipoproteins. Hydrolyzes -Xaa-Yaa-Zaa-|-(S,diacylglyceryl)Cys-, in which Xaa is hydrophobic (preferably Leu), and Yaa (Ala or Ser) and Zaa (Gly or Ala) have small, neutral side chains.</text>
        <dbReference type="EC" id="3.4.23.36"/>
    </reaction>
</comment>
<keyword evidence="8 9" id="KW-0472">Membrane</keyword>
<gene>
    <name evidence="9" type="primary">lspA</name>
    <name evidence="12" type="ORF">H9797_03595</name>
</gene>
<dbReference type="Proteomes" id="UP000824221">
    <property type="component" value="Unassembled WGS sequence"/>
</dbReference>
<evidence type="ECO:0000256" key="8">
    <source>
        <dbReference type="ARBA" id="ARBA00023136"/>
    </source>
</evidence>
<keyword evidence="7 9" id="KW-1133">Transmembrane helix</keyword>
<evidence type="ECO:0000256" key="3">
    <source>
        <dbReference type="ARBA" id="ARBA00022670"/>
    </source>
</evidence>
<reference evidence="12" key="1">
    <citation type="journal article" date="2021" name="PeerJ">
        <title>Extensive microbial diversity within the chicken gut microbiome revealed by metagenomics and culture.</title>
        <authorList>
            <person name="Gilroy R."/>
            <person name="Ravi A."/>
            <person name="Getino M."/>
            <person name="Pursley I."/>
            <person name="Horton D.L."/>
            <person name="Alikhan N.F."/>
            <person name="Baker D."/>
            <person name="Gharbi K."/>
            <person name="Hall N."/>
            <person name="Watson M."/>
            <person name="Adriaenssens E.M."/>
            <person name="Foster-Nyarko E."/>
            <person name="Jarju S."/>
            <person name="Secka A."/>
            <person name="Antonio M."/>
            <person name="Oren A."/>
            <person name="Chaudhuri R.R."/>
            <person name="La Ragione R."/>
            <person name="Hildebrand F."/>
            <person name="Pallen M.J."/>
        </authorList>
    </citation>
    <scope>NUCLEOTIDE SEQUENCE</scope>
    <source>
        <strain evidence="12">CHK156-179</strain>
    </source>
</reference>
<feature type="region of interest" description="Disordered" evidence="11">
    <location>
        <begin position="184"/>
        <end position="229"/>
    </location>
</feature>
<dbReference type="Pfam" id="PF01252">
    <property type="entry name" value="Peptidase_A8"/>
    <property type="match status" value="1"/>
</dbReference>
<evidence type="ECO:0000256" key="6">
    <source>
        <dbReference type="ARBA" id="ARBA00022801"/>
    </source>
</evidence>
<dbReference type="GO" id="GO:0006508">
    <property type="term" value="P:proteolysis"/>
    <property type="evidence" value="ECO:0007669"/>
    <property type="project" value="UniProtKB-KW"/>
</dbReference>
<evidence type="ECO:0000256" key="9">
    <source>
        <dbReference type="HAMAP-Rule" id="MF_00161"/>
    </source>
</evidence>
<dbReference type="GO" id="GO:0005886">
    <property type="term" value="C:plasma membrane"/>
    <property type="evidence" value="ECO:0007669"/>
    <property type="project" value="UniProtKB-SubCell"/>
</dbReference>
<comment type="caution">
    <text evidence="9">Lacks conserved residue(s) required for the propagation of feature annotation.</text>
</comment>
<dbReference type="PROSITE" id="PS00855">
    <property type="entry name" value="SPASE_II"/>
    <property type="match status" value="1"/>
</dbReference>
<sequence>MKQKLIDYLKKRETIVALISLVLFGVLLGVDLATKAWAESTNVRQSTFFLGIVRFYFTKNTGMAFSWFDDNEAAMTVVTIFTVVLIVALVALFFTVFKRNTPARITLAVIEAGAIGNLIDRLALGYVRDMVDVSPLGFGVCNFADFFITFGGVVLLVIIAFIGKDALFPLTKKWREEAKAEEERKEALKAAADHTEGVSSAQDAETPVAANETRSSSPEERSSEPKHDE</sequence>
<keyword evidence="2 9" id="KW-1003">Cell membrane</keyword>
<evidence type="ECO:0000256" key="2">
    <source>
        <dbReference type="ARBA" id="ARBA00022475"/>
    </source>
</evidence>
<name>A0A9D2KG58_9FIRM</name>
<protein>
    <recommendedName>
        <fullName evidence="9">Lipoprotein signal peptidase</fullName>
        <ecNumber evidence="9">3.4.23.36</ecNumber>
    </recommendedName>
    <alternativeName>
        <fullName evidence="9">Prolipoprotein signal peptidase</fullName>
    </alternativeName>
    <alternativeName>
        <fullName evidence="9">Signal peptidase II</fullName>
        <shortName evidence="9">SPase II</shortName>
    </alternativeName>
</protein>
<dbReference type="PRINTS" id="PR00781">
    <property type="entry name" value="LIPOSIGPTASE"/>
</dbReference>
<dbReference type="GO" id="GO:0004190">
    <property type="term" value="F:aspartic-type endopeptidase activity"/>
    <property type="evidence" value="ECO:0007669"/>
    <property type="project" value="UniProtKB-UniRule"/>
</dbReference>
<feature type="active site" evidence="9">
    <location>
        <position position="129"/>
    </location>
</feature>
<comment type="similarity">
    <text evidence="1 9 10">Belongs to the peptidase A8 family.</text>
</comment>
<feature type="transmembrane region" description="Helical" evidence="9">
    <location>
        <begin position="136"/>
        <end position="163"/>
    </location>
</feature>
<accession>A0A9D2KG58</accession>
<comment type="subcellular location">
    <subcellularLocation>
        <location evidence="9">Cell membrane</location>
        <topology evidence="9">Multi-pass membrane protein</topology>
    </subcellularLocation>
</comment>
<evidence type="ECO:0000256" key="5">
    <source>
        <dbReference type="ARBA" id="ARBA00022750"/>
    </source>
</evidence>
<keyword evidence="6 9" id="KW-0378">Hydrolase</keyword>
<evidence type="ECO:0000256" key="1">
    <source>
        <dbReference type="ARBA" id="ARBA00006139"/>
    </source>
</evidence>
<keyword evidence="4 9" id="KW-0812">Transmembrane</keyword>
<feature type="active site" evidence="9">
    <location>
        <position position="145"/>
    </location>
</feature>
<reference evidence="12" key="2">
    <citation type="submission" date="2021-04" db="EMBL/GenBank/DDBJ databases">
        <authorList>
            <person name="Gilroy R."/>
        </authorList>
    </citation>
    <scope>NUCLEOTIDE SEQUENCE</scope>
    <source>
        <strain evidence="12">CHK156-179</strain>
    </source>
</reference>
<evidence type="ECO:0000256" key="7">
    <source>
        <dbReference type="ARBA" id="ARBA00022989"/>
    </source>
</evidence>
<feature type="compositionally biased region" description="Basic and acidic residues" evidence="11">
    <location>
        <begin position="217"/>
        <end position="229"/>
    </location>
</feature>
<feature type="compositionally biased region" description="Basic and acidic residues" evidence="11">
    <location>
        <begin position="184"/>
        <end position="196"/>
    </location>
</feature>
<feature type="transmembrane region" description="Helical" evidence="9">
    <location>
        <begin position="73"/>
        <end position="93"/>
    </location>
</feature>
<comment type="pathway">
    <text evidence="9">Protein modification; lipoprotein biosynthesis (signal peptide cleavage).</text>
</comment>
<evidence type="ECO:0000256" key="11">
    <source>
        <dbReference type="SAM" id="MobiDB-lite"/>
    </source>
</evidence>
<dbReference type="PANTHER" id="PTHR33695">
    <property type="entry name" value="LIPOPROTEIN SIGNAL PEPTIDASE"/>
    <property type="match status" value="1"/>
</dbReference>